<name>A0A383ALA3_9ZZZZ</name>
<reference evidence="1" key="1">
    <citation type="submission" date="2018-05" db="EMBL/GenBank/DDBJ databases">
        <authorList>
            <person name="Lanie J.A."/>
            <person name="Ng W.-L."/>
            <person name="Kazmierczak K.M."/>
            <person name="Andrzejewski T.M."/>
            <person name="Davidsen T.M."/>
            <person name="Wayne K.J."/>
            <person name="Tettelin H."/>
            <person name="Glass J.I."/>
            <person name="Rusch D."/>
            <person name="Podicherti R."/>
            <person name="Tsui H.-C.T."/>
            <person name="Winkler M.E."/>
        </authorList>
    </citation>
    <scope>NUCLEOTIDE SEQUENCE</scope>
</reference>
<evidence type="ECO:0000313" key="1">
    <source>
        <dbReference type="EMBL" id="SVE08552.1"/>
    </source>
</evidence>
<gene>
    <name evidence="1" type="ORF">METZ01_LOCUS461406</name>
</gene>
<feature type="non-terminal residue" evidence="1">
    <location>
        <position position="1"/>
    </location>
</feature>
<dbReference type="EMBL" id="UINC01193109">
    <property type="protein sequence ID" value="SVE08552.1"/>
    <property type="molecule type" value="Genomic_DNA"/>
</dbReference>
<organism evidence="1">
    <name type="scientific">marine metagenome</name>
    <dbReference type="NCBI Taxonomy" id="408172"/>
    <lineage>
        <taxon>unclassified sequences</taxon>
        <taxon>metagenomes</taxon>
        <taxon>ecological metagenomes</taxon>
    </lineage>
</organism>
<accession>A0A383ALA3</accession>
<sequence>VRSVTTAQGSNYLSFLMMSVIATRTSKTMMRLIAAPSSSRC</sequence>
<feature type="non-terminal residue" evidence="1">
    <location>
        <position position="41"/>
    </location>
</feature>
<dbReference type="AlphaFoldDB" id="A0A383ALA3"/>
<protein>
    <submittedName>
        <fullName evidence="1">Uncharacterized protein</fullName>
    </submittedName>
</protein>
<proteinExistence type="predicted"/>